<feature type="domain" description="Helix-hairpin-helix DNA-binding motif class 1" evidence="6">
    <location>
        <begin position="123"/>
        <end position="142"/>
    </location>
</feature>
<dbReference type="FunFam" id="1.10.340.30:FF:000004">
    <property type="entry name" value="DNA-3-methyladenine glycosylase II"/>
    <property type="match status" value="1"/>
</dbReference>
<dbReference type="Gene3D" id="1.10.1670.40">
    <property type="match status" value="1"/>
</dbReference>
<evidence type="ECO:0000313" key="8">
    <source>
        <dbReference type="EMBL" id="OGG28846.1"/>
    </source>
</evidence>
<dbReference type="PANTHER" id="PTHR43003">
    <property type="entry name" value="DNA-3-METHYLADENINE GLYCOSYLASE"/>
    <property type="match status" value="1"/>
</dbReference>
<dbReference type="GO" id="GO:0043916">
    <property type="term" value="F:DNA-7-methylguanine glycosylase activity"/>
    <property type="evidence" value="ECO:0007669"/>
    <property type="project" value="TreeGrafter"/>
</dbReference>
<dbReference type="CDD" id="cd00056">
    <property type="entry name" value="ENDO3c"/>
    <property type="match status" value="1"/>
</dbReference>
<dbReference type="SUPFAM" id="SSF48150">
    <property type="entry name" value="DNA-glycosylase"/>
    <property type="match status" value="1"/>
</dbReference>
<organism evidence="8 9">
    <name type="scientific">Candidatus Gottesmanbacteria bacterium RIFCSPLOWO2_01_FULL_49_10</name>
    <dbReference type="NCBI Taxonomy" id="1798396"/>
    <lineage>
        <taxon>Bacteria</taxon>
        <taxon>Candidatus Gottesmaniibacteriota</taxon>
    </lineage>
</organism>
<reference evidence="8 9" key="1">
    <citation type="journal article" date="2016" name="Nat. Commun.">
        <title>Thousands of microbial genomes shed light on interconnected biogeochemical processes in an aquifer system.</title>
        <authorList>
            <person name="Anantharaman K."/>
            <person name="Brown C.T."/>
            <person name="Hug L.A."/>
            <person name="Sharon I."/>
            <person name="Castelle C.J."/>
            <person name="Probst A.J."/>
            <person name="Thomas B.C."/>
            <person name="Singh A."/>
            <person name="Wilkins M.J."/>
            <person name="Karaoz U."/>
            <person name="Brodie E.L."/>
            <person name="Williams K.H."/>
            <person name="Hubbard S.S."/>
            <person name="Banfield J.F."/>
        </authorList>
    </citation>
    <scope>NUCLEOTIDE SEQUENCE [LARGE SCALE GENOMIC DNA]</scope>
</reference>
<dbReference type="InterPro" id="IPR003265">
    <property type="entry name" value="HhH-GPD_domain"/>
</dbReference>
<dbReference type="GO" id="GO:0008725">
    <property type="term" value="F:DNA-3-methyladenine glycosylase activity"/>
    <property type="evidence" value="ECO:0007669"/>
    <property type="project" value="TreeGrafter"/>
</dbReference>
<dbReference type="EMBL" id="MFJZ01000069">
    <property type="protein sequence ID" value="OGG28846.1"/>
    <property type="molecule type" value="Genomic_DNA"/>
</dbReference>
<evidence type="ECO:0000313" key="9">
    <source>
        <dbReference type="Proteomes" id="UP000176409"/>
    </source>
</evidence>
<keyword evidence="5" id="KW-0234">DNA repair</keyword>
<evidence type="ECO:0000256" key="3">
    <source>
        <dbReference type="ARBA" id="ARBA00012000"/>
    </source>
</evidence>
<comment type="similarity">
    <text evidence="2">Belongs to the alkylbase DNA glycosidase AlkA family.</text>
</comment>
<dbReference type="Pfam" id="PF00730">
    <property type="entry name" value="HhH-GPD"/>
    <property type="match status" value="1"/>
</dbReference>
<dbReference type="GO" id="GO:0006285">
    <property type="term" value="P:base-excision repair, AP site formation"/>
    <property type="evidence" value="ECO:0007669"/>
    <property type="project" value="TreeGrafter"/>
</dbReference>
<keyword evidence="4" id="KW-0227">DNA damage</keyword>
<dbReference type="PANTHER" id="PTHR43003:SF5">
    <property type="entry name" value="DNA-3-METHYLADENINE GLYCOSYLASE"/>
    <property type="match status" value="1"/>
</dbReference>
<dbReference type="SMART" id="SM00478">
    <property type="entry name" value="ENDO3c"/>
    <property type="match status" value="1"/>
</dbReference>
<protein>
    <recommendedName>
        <fullName evidence="3">DNA-3-methyladenine glycosylase II</fullName>
        <ecNumber evidence="3">3.2.2.21</ecNumber>
    </recommendedName>
</protein>
<dbReference type="GO" id="GO:0032993">
    <property type="term" value="C:protein-DNA complex"/>
    <property type="evidence" value="ECO:0007669"/>
    <property type="project" value="TreeGrafter"/>
</dbReference>
<dbReference type="EC" id="3.2.2.21" evidence="3"/>
<proteinExistence type="inferred from homology"/>
<dbReference type="GO" id="GO:0006307">
    <property type="term" value="P:DNA alkylation repair"/>
    <property type="evidence" value="ECO:0007669"/>
    <property type="project" value="TreeGrafter"/>
</dbReference>
<comment type="catalytic activity">
    <reaction evidence="1">
        <text>Hydrolysis of alkylated DNA, releasing 3-methyladenine, 3-methylguanine, 7-methylguanine and 7-methyladenine.</text>
        <dbReference type="EC" id="3.2.2.21"/>
    </reaction>
</comment>
<dbReference type="GO" id="GO:0005737">
    <property type="term" value="C:cytoplasm"/>
    <property type="evidence" value="ECO:0007669"/>
    <property type="project" value="TreeGrafter"/>
</dbReference>
<dbReference type="Gene3D" id="1.10.340.30">
    <property type="entry name" value="Hypothetical protein, domain 2"/>
    <property type="match status" value="1"/>
</dbReference>
<dbReference type="Proteomes" id="UP000176409">
    <property type="component" value="Unassembled WGS sequence"/>
</dbReference>
<sequence>MNKVVLKHFQSVDPPLFALFQTIVLDDHSPRHPRRYFVSLCEEIIGQQLSGRVADVLFDRFEKLFPKRRVTPRSVLALSEEKLRSTGMSWSKTRFIRDLAHHVITKSVPLAQLAQLADQDVIDELTKVKGIGPWTAEMFLMFTLGREDVFSYGDLGLKKAIKKLYGFKKDPTVKQMEKIVNKWKPYRTWAARILWKSLEL</sequence>
<dbReference type="InterPro" id="IPR011257">
    <property type="entry name" value="DNA_glycosylase"/>
</dbReference>
<evidence type="ECO:0000256" key="5">
    <source>
        <dbReference type="ARBA" id="ARBA00023204"/>
    </source>
</evidence>
<evidence type="ECO:0000259" key="6">
    <source>
        <dbReference type="SMART" id="SM00278"/>
    </source>
</evidence>
<evidence type="ECO:0000256" key="2">
    <source>
        <dbReference type="ARBA" id="ARBA00010817"/>
    </source>
</evidence>
<dbReference type="AlphaFoldDB" id="A0A1F6AVX8"/>
<evidence type="ECO:0000259" key="7">
    <source>
        <dbReference type="SMART" id="SM00478"/>
    </source>
</evidence>
<gene>
    <name evidence="8" type="ORF">A2973_04445</name>
</gene>
<dbReference type="SMART" id="SM00278">
    <property type="entry name" value="HhH1"/>
    <property type="match status" value="1"/>
</dbReference>
<name>A0A1F6AVX8_9BACT</name>
<feature type="domain" description="HhH-GPD" evidence="7">
    <location>
        <begin position="45"/>
        <end position="199"/>
    </location>
</feature>
<dbReference type="STRING" id="1798396.A2973_04445"/>
<dbReference type="InterPro" id="IPR003583">
    <property type="entry name" value="Hlx-hairpin-Hlx_DNA-bd_motif"/>
</dbReference>
<comment type="caution">
    <text evidence="8">The sequence shown here is derived from an EMBL/GenBank/DDBJ whole genome shotgun (WGS) entry which is preliminary data.</text>
</comment>
<accession>A0A1F6AVX8</accession>
<dbReference type="GO" id="GO:0032131">
    <property type="term" value="F:alkylated DNA binding"/>
    <property type="evidence" value="ECO:0007669"/>
    <property type="project" value="TreeGrafter"/>
</dbReference>
<evidence type="ECO:0000256" key="4">
    <source>
        <dbReference type="ARBA" id="ARBA00022763"/>
    </source>
</evidence>
<dbReference type="InterPro" id="IPR051912">
    <property type="entry name" value="Alkylbase_DNA_Glycosylase/TA"/>
</dbReference>
<evidence type="ECO:0000256" key="1">
    <source>
        <dbReference type="ARBA" id="ARBA00000086"/>
    </source>
</evidence>